<evidence type="ECO:0000313" key="4">
    <source>
        <dbReference type="WBParaSite" id="nRc.2.0.1.t43427-RA"/>
    </source>
</evidence>
<organism evidence="3 4">
    <name type="scientific">Romanomermis culicivorax</name>
    <name type="common">Nematode worm</name>
    <dbReference type="NCBI Taxonomy" id="13658"/>
    <lineage>
        <taxon>Eukaryota</taxon>
        <taxon>Metazoa</taxon>
        <taxon>Ecdysozoa</taxon>
        <taxon>Nematoda</taxon>
        <taxon>Enoplea</taxon>
        <taxon>Dorylaimia</taxon>
        <taxon>Mermithida</taxon>
        <taxon>Mermithoidea</taxon>
        <taxon>Mermithidae</taxon>
        <taxon>Romanomermis</taxon>
    </lineage>
</organism>
<dbReference type="Proteomes" id="UP000887565">
    <property type="component" value="Unplaced"/>
</dbReference>
<evidence type="ECO:0000256" key="2">
    <source>
        <dbReference type="SAM" id="Phobius"/>
    </source>
</evidence>
<protein>
    <submittedName>
        <fullName evidence="4">Uncharacterized protein</fullName>
    </submittedName>
</protein>
<reference evidence="4" key="1">
    <citation type="submission" date="2022-11" db="UniProtKB">
        <authorList>
            <consortium name="WormBaseParasite"/>
        </authorList>
    </citation>
    <scope>IDENTIFICATION</scope>
</reference>
<dbReference type="WBParaSite" id="nRc.2.0.1.t43427-RA">
    <property type="protein sequence ID" value="nRc.2.0.1.t43427-RA"/>
    <property type="gene ID" value="nRc.2.0.1.g43427"/>
</dbReference>
<feature type="transmembrane region" description="Helical" evidence="2">
    <location>
        <begin position="229"/>
        <end position="257"/>
    </location>
</feature>
<keyword evidence="2" id="KW-0812">Transmembrane</keyword>
<keyword evidence="2" id="KW-0472">Membrane</keyword>
<accession>A0A915KWU8</accession>
<feature type="region of interest" description="Disordered" evidence="1">
    <location>
        <begin position="73"/>
        <end position="101"/>
    </location>
</feature>
<dbReference type="AlphaFoldDB" id="A0A915KWU8"/>
<sequence length="325" mass="35654">MNHTLLMTATERTPNNHPLQAMTAVNTNAVAMHHRIALKASKRARCTPQVSMKMHTSTVSAYHHQNYGLHQPLASRRRNPKMNGSFEKSAKSGVQGPAPAAAPNGCGTSHVILNFATTHSHMVLMSAMATTVPHTMSLTPTARTSVQSTTPPQPQLVIKTRPVLGVSILTSSGQRFEPCLPSEATQLPNYTHFRTMDSPHCITLATPHHPPGIDPSVEFFMPHTLHELVLINFFGGLGVSITMAVHIHAMNALLALYQNFRDHHHAKYQEQQPPISPDMAALILRWVAGLWAEELGIVDALRTAHLALFLYKACRLDNPSCLLQA</sequence>
<evidence type="ECO:0000313" key="3">
    <source>
        <dbReference type="Proteomes" id="UP000887565"/>
    </source>
</evidence>
<keyword evidence="2" id="KW-1133">Transmembrane helix</keyword>
<evidence type="ECO:0000256" key="1">
    <source>
        <dbReference type="SAM" id="MobiDB-lite"/>
    </source>
</evidence>
<keyword evidence="3" id="KW-1185">Reference proteome</keyword>
<name>A0A915KWU8_ROMCU</name>
<proteinExistence type="predicted"/>